<reference evidence="1 2" key="1">
    <citation type="submission" date="2022-04" db="EMBL/GenBank/DDBJ databases">
        <title>Spirosoma sp. strain RP8 genome sequencing and assembly.</title>
        <authorList>
            <person name="Jung Y."/>
        </authorList>
    </citation>
    <scope>NUCLEOTIDE SEQUENCE [LARGE SCALE GENOMIC DNA]</scope>
    <source>
        <strain evidence="1 2">RP8</strain>
    </source>
</reference>
<evidence type="ECO:0000313" key="2">
    <source>
        <dbReference type="Proteomes" id="UP001202180"/>
    </source>
</evidence>
<dbReference type="RefSeq" id="WP_248480587.1">
    <property type="nucleotide sequence ID" value="NZ_JALPRF010000012.1"/>
</dbReference>
<gene>
    <name evidence="1" type="ORF">M0L20_28440</name>
</gene>
<evidence type="ECO:0000313" key="1">
    <source>
        <dbReference type="EMBL" id="MCK8495828.1"/>
    </source>
</evidence>
<sequence>MKIQTAPGTKGYADIAQQFIQATVAIDFLDLHRDFLPFIPKQPSRILDLGAGIGRDAYELAKRGHSVIALEPIDQFRIAGEALYTSP</sequence>
<comment type="caution">
    <text evidence="1">The sequence shown here is derived from an EMBL/GenBank/DDBJ whole genome shotgun (WGS) entry which is preliminary data.</text>
</comment>
<proteinExistence type="predicted"/>
<accession>A0ABT0HUE0</accession>
<evidence type="ECO:0008006" key="3">
    <source>
        <dbReference type="Google" id="ProtNLM"/>
    </source>
</evidence>
<dbReference type="EMBL" id="JALPRF010000012">
    <property type="protein sequence ID" value="MCK8495828.1"/>
    <property type="molecule type" value="Genomic_DNA"/>
</dbReference>
<name>A0ABT0HUE0_9BACT</name>
<keyword evidence="2" id="KW-1185">Reference proteome</keyword>
<protein>
    <recommendedName>
        <fullName evidence="3">Class I SAM-dependent methyltransferase</fullName>
    </recommendedName>
</protein>
<dbReference type="SUPFAM" id="SSF53335">
    <property type="entry name" value="S-adenosyl-L-methionine-dependent methyltransferases"/>
    <property type="match status" value="1"/>
</dbReference>
<dbReference type="Gene3D" id="3.40.50.150">
    <property type="entry name" value="Vaccinia Virus protein VP39"/>
    <property type="match status" value="1"/>
</dbReference>
<dbReference type="Proteomes" id="UP001202180">
    <property type="component" value="Unassembled WGS sequence"/>
</dbReference>
<dbReference type="InterPro" id="IPR029063">
    <property type="entry name" value="SAM-dependent_MTases_sf"/>
</dbReference>
<organism evidence="1 2">
    <name type="scientific">Spirosoma liriopis</name>
    <dbReference type="NCBI Taxonomy" id="2937440"/>
    <lineage>
        <taxon>Bacteria</taxon>
        <taxon>Pseudomonadati</taxon>
        <taxon>Bacteroidota</taxon>
        <taxon>Cytophagia</taxon>
        <taxon>Cytophagales</taxon>
        <taxon>Cytophagaceae</taxon>
        <taxon>Spirosoma</taxon>
    </lineage>
</organism>